<evidence type="ECO:0000313" key="2">
    <source>
        <dbReference type="EMBL" id="MBW0471904.1"/>
    </source>
</evidence>
<keyword evidence="1" id="KW-0812">Transmembrane</keyword>
<organism evidence="2 3">
    <name type="scientific">Austropuccinia psidii MF-1</name>
    <dbReference type="NCBI Taxonomy" id="1389203"/>
    <lineage>
        <taxon>Eukaryota</taxon>
        <taxon>Fungi</taxon>
        <taxon>Dikarya</taxon>
        <taxon>Basidiomycota</taxon>
        <taxon>Pucciniomycotina</taxon>
        <taxon>Pucciniomycetes</taxon>
        <taxon>Pucciniales</taxon>
        <taxon>Sphaerophragmiaceae</taxon>
        <taxon>Austropuccinia</taxon>
    </lineage>
</organism>
<accession>A0A9Q3BUT0</accession>
<dbReference type="EMBL" id="AVOT02002903">
    <property type="protein sequence ID" value="MBW0471904.1"/>
    <property type="molecule type" value="Genomic_DNA"/>
</dbReference>
<reference evidence="2" key="1">
    <citation type="submission" date="2021-03" db="EMBL/GenBank/DDBJ databases">
        <title>Draft genome sequence of rust myrtle Austropuccinia psidii MF-1, a brazilian biotype.</title>
        <authorList>
            <person name="Quecine M.C."/>
            <person name="Pachon D.M.R."/>
            <person name="Bonatelli M.L."/>
            <person name="Correr F.H."/>
            <person name="Franceschini L.M."/>
            <person name="Leite T.F."/>
            <person name="Margarido G.R.A."/>
            <person name="Almeida C.A."/>
            <person name="Ferrarezi J.A."/>
            <person name="Labate C.A."/>
        </authorList>
    </citation>
    <scope>NUCLEOTIDE SEQUENCE</scope>
    <source>
        <strain evidence="2">MF-1</strain>
    </source>
</reference>
<evidence type="ECO:0000313" key="3">
    <source>
        <dbReference type="Proteomes" id="UP000765509"/>
    </source>
</evidence>
<evidence type="ECO:0000256" key="1">
    <source>
        <dbReference type="SAM" id="Phobius"/>
    </source>
</evidence>
<gene>
    <name evidence="2" type="ORF">O181_011619</name>
</gene>
<dbReference type="AlphaFoldDB" id="A0A9Q3BUT0"/>
<comment type="caution">
    <text evidence="2">The sequence shown here is derived from an EMBL/GenBank/DDBJ whole genome shotgun (WGS) entry which is preliminary data.</text>
</comment>
<name>A0A9Q3BUT0_9BASI</name>
<keyword evidence="3" id="KW-1185">Reference proteome</keyword>
<sequence>MKGVMNSLTTPQVLILAKAYQSYNNYEERDRLESSLIEVAHLNNPNNSKSFYLMSMIAVALIPINNNLSIFLFSTRILSLVKSLYSNIKN</sequence>
<protein>
    <submittedName>
        <fullName evidence="2">Uncharacterized protein</fullName>
    </submittedName>
</protein>
<feature type="transmembrane region" description="Helical" evidence="1">
    <location>
        <begin position="51"/>
        <end position="73"/>
    </location>
</feature>
<dbReference type="Proteomes" id="UP000765509">
    <property type="component" value="Unassembled WGS sequence"/>
</dbReference>
<keyword evidence="1" id="KW-0472">Membrane</keyword>
<proteinExistence type="predicted"/>
<keyword evidence="1" id="KW-1133">Transmembrane helix</keyword>